<dbReference type="Proteomes" id="UP001341281">
    <property type="component" value="Chromosome 05"/>
</dbReference>
<organism evidence="1 2">
    <name type="scientific">Paspalum notatum var. saurae</name>
    <dbReference type="NCBI Taxonomy" id="547442"/>
    <lineage>
        <taxon>Eukaryota</taxon>
        <taxon>Viridiplantae</taxon>
        <taxon>Streptophyta</taxon>
        <taxon>Embryophyta</taxon>
        <taxon>Tracheophyta</taxon>
        <taxon>Spermatophyta</taxon>
        <taxon>Magnoliopsida</taxon>
        <taxon>Liliopsida</taxon>
        <taxon>Poales</taxon>
        <taxon>Poaceae</taxon>
        <taxon>PACMAD clade</taxon>
        <taxon>Panicoideae</taxon>
        <taxon>Andropogonodae</taxon>
        <taxon>Paspaleae</taxon>
        <taxon>Paspalinae</taxon>
        <taxon>Paspalum</taxon>
    </lineage>
</organism>
<proteinExistence type="predicted"/>
<dbReference type="AlphaFoldDB" id="A0AAQ3WXX4"/>
<evidence type="ECO:0000313" key="2">
    <source>
        <dbReference type="Proteomes" id="UP001341281"/>
    </source>
</evidence>
<dbReference type="EMBL" id="CP144749">
    <property type="protein sequence ID" value="WVZ77556.1"/>
    <property type="molecule type" value="Genomic_DNA"/>
</dbReference>
<gene>
    <name evidence="1" type="ORF">U9M48_025410</name>
</gene>
<keyword evidence="2" id="KW-1185">Reference proteome</keyword>
<evidence type="ECO:0000313" key="1">
    <source>
        <dbReference type="EMBL" id="WVZ77556.1"/>
    </source>
</evidence>
<sequence length="85" mass="9423">MGDLLRGVDDRAASCSRRWRWDSGAAAADGDGGGDRTKRTRICQCKDEDNLRMIRNCVSQVPEALNILDINYCNAMWLCAAACVR</sequence>
<name>A0AAQ3WXX4_PASNO</name>
<accession>A0AAQ3WXX4</accession>
<reference evidence="1 2" key="1">
    <citation type="submission" date="2024-02" db="EMBL/GenBank/DDBJ databases">
        <title>High-quality chromosome-scale genome assembly of Pensacola bahiagrass (Paspalum notatum Flugge var. saurae).</title>
        <authorList>
            <person name="Vega J.M."/>
            <person name="Podio M."/>
            <person name="Orjuela J."/>
            <person name="Siena L.A."/>
            <person name="Pessino S.C."/>
            <person name="Combes M.C."/>
            <person name="Mariac C."/>
            <person name="Albertini E."/>
            <person name="Pupilli F."/>
            <person name="Ortiz J.P.A."/>
            <person name="Leblanc O."/>
        </authorList>
    </citation>
    <scope>NUCLEOTIDE SEQUENCE [LARGE SCALE GENOMIC DNA]</scope>
    <source>
        <strain evidence="1">R1</strain>
        <tissue evidence="1">Leaf</tissue>
    </source>
</reference>
<protein>
    <submittedName>
        <fullName evidence="1">Uncharacterized protein</fullName>
    </submittedName>
</protein>